<dbReference type="InterPro" id="IPR023214">
    <property type="entry name" value="HAD_sf"/>
</dbReference>
<proteinExistence type="predicted"/>
<evidence type="ECO:0000313" key="1">
    <source>
        <dbReference type="EMBL" id="OGE03283.1"/>
    </source>
</evidence>
<dbReference type="Gene3D" id="3.40.50.1000">
    <property type="entry name" value="HAD superfamily/HAD-like"/>
    <property type="match status" value="1"/>
</dbReference>
<gene>
    <name evidence="1" type="ORF">A2196_06000</name>
</gene>
<dbReference type="EMBL" id="MFCA01000001">
    <property type="protein sequence ID" value="OGE03283.1"/>
    <property type="molecule type" value="Genomic_DNA"/>
</dbReference>
<sequence length="365" mass="41298">MESQEAEPQFKNEAEIIRTYLPAFEKLNQGKLPEIKGITGEHEGDISRAWRIIFKPPGKVESCAIFDWDDTLEPYTERKPRLYKSYLSLIPNVNPTLREKFLNACKTLNAAARVLPVNGTHPEHYSPLLELVATSILVKSIQKSKTPDFLNALTGSQEDESLARTYLIETVLPKLQDQIGVKEKTKNGSPKKYFVELANQSTSVRFNEKPSGVDEEVWSIYMRTMTGSNIPADEIDHFDLSENVRFIVATFGEAGFQLEKVLRGIEAVSAKGRRIPDEILLYTRGRKNPIIEKLVKEIPEVPFVYVDDSPRQVESVRGIDRVTPLHAQRQGSKRSSEKVSADIREVDMEVTNLSAVARLVEPKKF</sequence>
<accession>A0A1F5HGM0</accession>
<dbReference type="Proteomes" id="UP000176751">
    <property type="component" value="Unassembled WGS sequence"/>
</dbReference>
<organism evidence="1 2">
    <name type="scientific">Candidatus Curtissbacteria bacterium RIFOXYA1_FULL_41_14</name>
    <dbReference type="NCBI Taxonomy" id="1797737"/>
    <lineage>
        <taxon>Bacteria</taxon>
        <taxon>Candidatus Curtissiibacteriota</taxon>
    </lineage>
</organism>
<comment type="caution">
    <text evidence="1">The sequence shown here is derived from an EMBL/GenBank/DDBJ whole genome shotgun (WGS) entry which is preliminary data.</text>
</comment>
<evidence type="ECO:0000313" key="2">
    <source>
        <dbReference type="Proteomes" id="UP000176751"/>
    </source>
</evidence>
<name>A0A1F5HGM0_9BACT</name>
<reference evidence="1 2" key="1">
    <citation type="journal article" date="2016" name="Nat. Commun.">
        <title>Thousands of microbial genomes shed light on interconnected biogeochemical processes in an aquifer system.</title>
        <authorList>
            <person name="Anantharaman K."/>
            <person name="Brown C.T."/>
            <person name="Hug L.A."/>
            <person name="Sharon I."/>
            <person name="Castelle C.J."/>
            <person name="Probst A.J."/>
            <person name="Thomas B.C."/>
            <person name="Singh A."/>
            <person name="Wilkins M.J."/>
            <person name="Karaoz U."/>
            <person name="Brodie E.L."/>
            <person name="Williams K.H."/>
            <person name="Hubbard S.S."/>
            <person name="Banfield J.F."/>
        </authorList>
    </citation>
    <scope>NUCLEOTIDE SEQUENCE [LARGE SCALE GENOMIC DNA]</scope>
</reference>
<dbReference type="AlphaFoldDB" id="A0A1F5HGM0"/>
<protein>
    <submittedName>
        <fullName evidence="1">Uncharacterized protein</fullName>
    </submittedName>
</protein>